<accession>A0A3M0D7N5</accession>
<protein>
    <recommendedName>
        <fullName evidence="3">Response regulator receiver domain-containing protein</fullName>
    </recommendedName>
</protein>
<dbReference type="AlphaFoldDB" id="A0A3M0D7N5"/>
<keyword evidence="2" id="KW-1185">Reference proteome</keyword>
<name>A0A3M0D7N5_9PROT</name>
<dbReference type="InterPro" id="IPR011006">
    <property type="entry name" value="CheY-like_superfamily"/>
</dbReference>
<reference evidence="1 2" key="1">
    <citation type="submission" date="2018-10" db="EMBL/GenBank/DDBJ databases">
        <title>Genomic Encyclopedia of Archaeal and Bacterial Type Strains, Phase II (KMG-II): from individual species to whole genera.</title>
        <authorList>
            <person name="Goeker M."/>
        </authorList>
    </citation>
    <scope>NUCLEOTIDE SEQUENCE [LARGE SCALE GENOMIC DNA]</scope>
    <source>
        <strain evidence="1 2">DSM 25217</strain>
    </source>
</reference>
<dbReference type="SUPFAM" id="SSF52172">
    <property type="entry name" value="CheY-like"/>
    <property type="match status" value="1"/>
</dbReference>
<proteinExistence type="predicted"/>
<evidence type="ECO:0000313" key="2">
    <source>
        <dbReference type="Proteomes" id="UP000271227"/>
    </source>
</evidence>
<dbReference type="InParanoid" id="A0A3M0D7N5"/>
<gene>
    <name evidence="1" type="ORF">BXY39_0776</name>
</gene>
<evidence type="ECO:0000313" key="1">
    <source>
        <dbReference type="EMBL" id="RMB12283.1"/>
    </source>
</evidence>
<dbReference type="RefSeq" id="WP_121937469.1">
    <property type="nucleotide sequence ID" value="NZ_REFR01000009.1"/>
</dbReference>
<sequence>MTKPRKLLILDDDHHYSGMLALKLRHHFPELRVSSSNHSRIRPGYDIYVLDNDFSGDKIGARLAEEARATAPDSLVVVLSGTLEFGLLKRLVNCHAAGVFDKSDPSEIGRMKSLIEGFLVAGPAPASEKPAASIGATVSGIAGLISEWNKRLAFEKGR</sequence>
<evidence type="ECO:0008006" key="3">
    <source>
        <dbReference type="Google" id="ProtNLM"/>
    </source>
</evidence>
<organism evidence="1 2">
    <name type="scientific">Eilatimonas milleporae</name>
    <dbReference type="NCBI Taxonomy" id="911205"/>
    <lineage>
        <taxon>Bacteria</taxon>
        <taxon>Pseudomonadati</taxon>
        <taxon>Pseudomonadota</taxon>
        <taxon>Alphaproteobacteria</taxon>
        <taxon>Kordiimonadales</taxon>
        <taxon>Kordiimonadaceae</taxon>
        <taxon>Eilatimonas</taxon>
    </lineage>
</organism>
<dbReference type="Proteomes" id="UP000271227">
    <property type="component" value="Unassembled WGS sequence"/>
</dbReference>
<dbReference type="EMBL" id="REFR01000009">
    <property type="protein sequence ID" value="RMB12283.1"/>
    <property type="molecule type" value="Genomic_DNA"/>
</dbReference>
<comment type="caution">
    <text evidence="1">The sequence shown here is derived from an EMBL/GenBank/DDBJ whole genome shotgun (WGS) entry which is preliminary data.</text>
</comment>